<protein>
    <submittedName>
        <fullName evidence="2">RelA/SpoT domain-containing protein</fullName>
    </submittedName>
</protein>
<dbReference type="Pfam" id="PF04607">
    <property type="entry name" value="RelA_SpoT"/>
    <property type="match status" value="1"/>
</dbReference>
<dbReference type="Proteomes" id="UP001155604">
    <property type="component" value="Unassembled WGS sequence"/>
</dbReference>
<gene>
    <name evidence="2" type="ORF">NE536_07980</name>
</gene>
<evidence type="ECO:0000259" key="1">
    <source>
        <dbReference type="SMART" id="SM00954"/>
    </source>
</evidence>
<dbReference type="SMART" id="SM00954">
    <property type="entry name" value="RelA_SpoT"/>
    <property type="match status" value="1"/>
</dbReference>
<reference evidence="2" key="1">
    <citation type="journal article" date="2023" name="Int. J. Syst. Evol. Microbiol.">
        <title>&lt;i&gt;Shewanella septentrionalis&lt;/i&gt; sp. nov. and &lt;i&gt;Shewanella holmiensis&lt;/i&gt; sp. nov., isolated from Baltic Sea water and sediments.</title>
        <authorList>
            <person name="Martin-Rodriguez A.J."/>
            <person name="Thorell K."/>
            <person name="Joffre E."/>
            <person name="Jensie-Markopoulos S."/>
            <person name="Moore E.R.B."/>
            <person name="Sjoling A."/>
        </authorList>
    </citation>
    <scope>NUCLEOTIDE SEQUENCE</scope>
    <source>
        <strain evidence="2">SP1W3</strain>
    </source>
</reference>
<dbReference type="Gene3D" id="3.30.460.10">
    <property type="entry name" value="Beta Polymerase, domain 2"/>
    <property type="match status" value="1"/>
</dbReference>
<dbReference type="EMBL" id="JAMTCC010000011">
    <property type="protein sequence ID" value="MCT7945311.1"/>
    <property type="molecule type" value="Genomic_DNA"/>
</dbReference>
<dbReference type="InterPro" id="IPR007685">
    <property type="entry name" value="RelA_SpoT"/>
</dbReference>
<dbReference type="RefSeq" id="WP_261272373.1">
    <property type="nucleotide sequence ID" value="NZ_JAMTCC010000011.1"/>
</dbReference>
<evidence type="ECO:0000313" key="2">
    <source>
        <dbReference type="EMBL" id="MCT7945311.1"/>
    </source>
</evidence>
<accession>A0A9X2WU01</accession>
<dbReference type="InterPro" id="IPR052366">
    <property type="entry name" value="GTP_Pyrophosphokinase"/>
</dbReference>
<organism evidence="2 3">
    <name type="scientific">Shewanella septentrionalis</name>
    <dbReference type="NCBI Taxonomy" id="2952223"/>
    <lineage>
        <taxon>Bacteria</taxon>
        <taxon>Pseudomonadati</taxon>
        <taxon>Pseudomonadota</taxon>
        <taxon>Gammaproteobacteria</taxon>
        <taxon>Alteromonadales</taxon>
        <taxon>Shewanellaceae</taxon>
        <taxon>Shewanella</taxon>
    </lineage>
</organism>
<proteinExistence type="predicted"/>
<dbReference type="PANTHER" id="PTHR47837:SF1">
    <property type="entry name" value="GTP PYROPHOSPHOKINASE YJBM"/>
    <property type="match status" value="1"/>
</dbReference>
<dbReference type="InterPro" id="IPR043519">
    <property type="entry name" value="NT_sf"/>
</dbReference>
<dbReference type="GO" id="GO:0015969">
    <property type="term" value="P:guanosine tetraphosphate metabolic process"/>
    <property type="evidence" value="ECO:0007669"/>
    <property type="project" value="InterPro"/>
</dbReference>
<dbReference type="CDD" id="cd05399">
    <property type="entry name" value="NT_Rel-Spo_like"/>
    <property type="match status" value="1"/>
</dbReference>
<feature type="domain" description="RelA/SpoT" evidence="1">
    <location>
        <begin position="83"/>
        <end position="201"/>
    </location>
</feature>
<dbReference type="AlphaFoldDB" id="A0A9X2WU01"/>
<comment type="caution">
    <text evidence="2">The sequence shown here is derived from an EMBL/GenBank/DDBJ whole genome shotgun (WGS) entry which is preliminary data.</text>
</comment>
<dbReference type="SUPFAM" id="SSF81301">
    <property type="entry name" value="Nucleotidyltransferase"/>
    <property type="match status" value="1"/>
</dbReference>
<sequence>MNYDGRIGGAYKLEKVPSGKQVLRAGEYLIDNQTYELGNESKLDDAFQILSYWRYSYERPLENALAKIQPVVKPIDTTAIFAKRLKRFPSIVLKLKRFPKMNLKNMQDIGGCRVILANEKKVEQLSRALRKMPEFRWEDGFKIKDYIKSPKLDGYRSFHIIGRFKDTDGNDKKIEVQLRTRIQHYWATALEIIDLFTKQSLKTNQGEELWKEFFSNVSHQFQIIDNIHIFDKLSEKDKKIQYITRLLKDRDSASSVLTVCDTARELGVTSKLKAFASSLKVIGDELETIGNDRYVLLEIDVVKSSVAYTLFYNYESEIAEKKYTELERKFSDRRTNMVVALVYANAVGGIKEAYPNFFADSTRFSEHLSLITGAESLFRRNFLRKVLDKANLAGL</sequence>
<keyword evidence="3" id="KW-1185">Reference proteome</keyword>
<name>A0A9X2WU01_9GAMM</name>
<evidence type="ECO:0000313" key="3">
    <source>
        <dbReference type="Proteomes" id="UP001155604"/>
    </source>
</evidence>
<dbReference type="PANTHER" id="PTHR47837">
    <property type="entry name" value="GTP PYROPHOSPHOKINASE YJBM"/>
    <property type="match status" value="1"/>
</dbReference>